<keyword evidence="5" id="KW-1185">Reference proteome</keyword>
<dbReference type="Gene3D" id="4.10.60.10">
    <property type="entry name" value="Zinc finger, CCHC-type"/>
    <property type="match status" value="1"/>
</dbReference>
<feature type="region of interest" description="Disordered" evidence="2">
    <location>
        <begin position="118"/>
        <end position="162"/>
    </location>
</feature>
<feature type="region of interest" description="Disordered" evidence="2">
    <location>
        <begin position="567"/>
        <end position="617"/>
    </location>
</feature>
<evidence type="ECO:0000313" key="4">
    <source>
        <dbReference type="EMBL" id="CAK8996387.1"/>
    </source>
</evidence>
<feature type="domain" description="CCHC-type" evidence="3">
    <location>
        <begin position="182"/>
        <end position="197"/>
    </location>
</feature>
<keyword evidence="1" id="KW-0862">Zinc</keyword>
<reference evidence="4 5" key="1">
    <citation type="submission" date="2024-02" db="EMBL/GenBank/DDBJ databases">
        <authorList>
            <person name="Chen Y."/>
            <person name="Shah S."/>
            <person name="Dougan E. K."/>
            <person name="Thang M."/>
            <person name="Chan C."/>
        </authorList>
    </citation>
    <scope>NUCLEOTIDE SEQUENCE [LARGE SCALE GENOMIC DNA]</scope>
</reference>
<sequence length="617" mass="67621">MGGSPSHHGSAGTPAVERTSPAQAKPLDELSLADSFVLGVLRGFRLLQAAGLNPDEKRDIISTTKGSLEFETVTQGLQTLWDDQLLGGRNGSFGQQAMFQELYASQAADDWWEESWNEEPVHELQAQTQTDSGEPEADSSKSAEGMALEQRTWTEAQRAQAALRKDRGFGHVTGKGQPRPACFKCGSTQHLARDCPDRMHPSSTRGKGKTKSKSPSRPAHLHAMWKGKGKSKTKALGRPAVNAYAMEPFYVNGLEIHESLTTEHLNAASSANVSPGEALIDSGATASAGPEESVKGLIQALLSFDPGASIDVQPYARPYFRFGNGRWGQALYRVVLSSKVSGHLRSFGLYVLPNPPEFDTNKGTLVPILLGMDHLAGAESAMVIDFMTGLALNAHEEHPEAYQLKTNNKGHYILDISYYLTMGNVGSGHAMVKQVTEATPKKAPPAPFDSSRAVYADPRCQIHQWPCYNQHQAGKPLSNPHGQWVDCQVSHLRLKYVPREGKHGNTTRNDSPAMVQKMLNQLEPLMRGYKPTFDICRAMFKKIEAEESLMVTINQAILRPEDKHQALENDHGYSSPSAKAKMTPPGTQSPSQSTQSWHVITDPENLAEAYQQEHVEQ</sequence>
<keyword evidence="1" id="KW-0863">Zinc-finger</keyword>
<gene>
    <name evidence="4" type="ORF">SCF082_LOCUS4765</name>
</gene>
<feature type="region of interest" description="Disordered" evidence="2">
    <location>
        <begin position="194"/>
        <end position="232"/>
    </location>
</feature>
<dbReference type="InterPro" id="IPR036875">
    <property type="entry name" value="Znf_CCHC_sf"/>
</dbReference>
<dbReference type="PROSITE" id="PS00141">
    <property type="entry name" value="ASP_PROTEASE"/>
    <property type="match status" value="1"/>
</dbReference>
<organism evidence="4 5">
    <name type="scientific">Durusdinium trenchii</name>
    <dbReference type="NCBI Taxonomy" id="1381693"/>
    <lineage>
        <taxon>Eukaryota</taxon>
        <taxon>Sar</taxon>
        <taxon>Alveolata</taxon>
        <taxon>Dinophyceae</taxon>
        <taxon>Suessiales</taxon>
        <taxon>Symbiodiniaceae</taxon>
        <taxon>Durusdinium</taxon>
    </lineage>
</organism>
<evidence type="ECO:0000256" key="1">
    <source>
        <dbReference type="PROSITE-ProRule" id="PRU00047"/>
    </source>
</evidence>
<feature type="compositionally biased region" description="Low complexity" evidence="2">
    <location>
        <begin position="583"/>
        <end position="596"/>
    </location>
</feature>
<dbReference type="SUPFAM" id="SSF57756">
    <property type="entry name" value="Retrovirus zinc finger-like domains"/>
    <property type="match status" value="1"/>
</dbReference>
<name>A0ABP0I1B5_9DINO</name>
<dbReference type="PROSITE" id="PS50158">
    <property type="entry name" value="ZF_CCHC"/>
    <property type="match status" value="1"/>
</dbReference>
<proteinExistence type="predicted"/>
<accession>A0ABP0I1B5</accession>
<comment type="caution">
    <text evidence="4">The sequence shown here is derived from an EMBL/GenBank/DDBJ whole genome shotgun (WGS) entry which is preliminary data.</text>
</comment>
<dbReference type="Pfam" id="PF00098">
    <property type="entry name" value="zf-CCHC"/>
    <property type="match status" value="1"/>
</dbReference>
<feature type="compositionally biased region" description="Basic residues" evidence="2">
    <location>
        <begin position="206"/>
        <end position="232"/>
    </location>
</feature>
<dbReference type="EMBL" id="CAXAMM010002509">
    <property type="protein sequence ID" value="CAK8996387.1"/>
    <property type="molecule type" value="Genomic_DNA"/>
</dbReference>
<dbReference type="InterPro" id="IPR001878">
    <property type="entry name" value="Znf_CCHC"/>
</dbReference>
<feature type="region of interest" description="Disordered" evidence="2">
    <location>
        <begin position="1"/>
        <end position="24"/>
    </location>
</feature>
<dbReference type="InterPro" id="IPR001969">
    <property type="entry name" value="Aspartic_peptidase_AS"/>
</dbReference>
<dbReference type="SMART" id="SM00343">
    <property type="entry name" value="ZnF_C2HC"/>
    <property type="match status" value="1"/>
</dbReference>
<evidence type="ECO:0000313" key="5">
    <source>
        <dbReference type="Proteomes" id="UP001642464"/>
    </source>
</evidence>
<dbReference type="Proteomes" id="UP001642464">
    <property type="component" value="Unassembled WGS sequence"/>
</dbReference>
<protein>
    <recommendedName>
        <fullName evidence="3">CCHC-type domain-containing protein</fullName>
    </recommendedName>
</protein>
<evidence type="ECO:0000259" key="3">
    <source>
        <dbReference type="PROSITE" id="PS50158"/>
    </source>
</evidence>
<keyword evidence="1" id="KW-0479">Metal-binding</keyword>
<evidence type="ECO:0000256" key="2">
    <source>
        <dbReference type="SAM" id="MobiDB-lite"/>
    </source>
</evidence>